<reference evidence="2 3" key="1">
    <citation type="submission" date="2017-06" db="EMBL/GenBank/DDBJ databases">
        <title>the draft geome sequence of Illustriluteabacillus marina B3227.</title>
        <authorList>
            <person name="He R.-H."/>
            <person name="Du Z.-J."/>
        </authorList>
    </citation>
    <scope>NUCLEOTIDE SEQUENCE [LARGE SCALE GENOMIC DNA]</scope>
    <source>
        <strain evidence="2 3">B3227</strain>
    </source>
</reference>
<sequence>MMSKFPKWFWFSIVTFIIISWLFSVVAHFSSEFLIVNFDWYVGYSLFYFGLLSYPIFFVVMLISLFKKIELNSDEKVWAFIFLLIPFATNLPIFNPLIFLT</sequence>
<comment type="caution">
    <text evidence="2">The sequence shown here is derived from an EMBL/GenBank/DDBJ whole genome shotgun (WGS) entry which is preliminary data.</text>
</comment>
<feature type="transmembrane region" description="Helical" evidence="1">
    <location>
        <begin position="77"/>
        <end position="99"/>
    </location>
</feature>
<name>A0A2I0QX25_9BACI</name>
<proteinExistence type="predicted"/>
<dbReference type="EMBL" id="PJNH01000001">
    <property type="protein sequence ID" value="PKR78896.1"/>
    <property type="molecule type" value="Genomic_DNA"/>
</dbReference>
<keyword evidence="3" id="KW-1185">Reference proteome</keyword>
<evidence type="ECO:0000313" key="3">
    <source>
        <dbReference type="Proteomes" id="UP000243524"/>
    </source>
</evidence>
<protein>
    <submittedName>
        <fullName evidence="2">Uncharacterized protein</fullName>
    </submittedName>
</protein>
<feature type="transmembrane region" description="Helical" evidence="1">
    <location>
        <begin position="41"/>
        <end position="65"/>
    </location>
</feature>
<gene>
    <name evidence="2" type="ORF">CEY16_03830</name>
</gene>
<evidence type="ECO:0000256" key="1">
    <source>
        <dbReference type="SAM" id="Phobius"/>
    </source>
</evidence>
<keyword evidence="1" id="KW-0812">Transmembrane</keyword>
<evidence type="ECO:0000313" key="2">
    <source>
        <dbReference type="EMBL" id="PKR78896.1"/>
    </source>
</evidence>
<keyword evidence="1" id="KW-1133">Transmembrane helix</keyword>
<keyword evidence="1" id="KW-0472">Membrane</keyword>
<dbReference type="AlphaFoldDB" id="A0A2I0QX25"/>
<dbReference type="Proteomes" id="UP000243524">
    <property type="component" value="Unassembled WGS sequence"/>
</dbReference>
<organism evidence="2 3">
    <name type="scientific">Halalkalibacillus sediminis</name>
    <dbReference type="NCBI Taxonomy" id="2018042"/>
    <lineage>
        <taxon>Bacteria</taxon>
        <taxon>Bacillati</taxon>
        <taxon>Bacillota</taxon>
        <taxon>Bacilli</taxon>
        <taxon>Bacillales</taxon>
        <taxon>Bacillaceae</taxon>
        <taxon>Halalkalibacillus</taxon>
    </lineage>
</organism>
<accession>A0A2I0QX25</accession>
<feature type="transmembrane region" description="Helical" evidence="1">
    <location>
        <begin position="9"/>
        <end position="29"/>
    </location>
</feature>